<reference evidence="1 2" key="1">
    <citation type="submission" date="2021-03" db="EMBL/GenBank/DDBJ databases">
        <title>First Case of infection caused by Chromobacterium haemolyticum derived from water in China.</title>
        <authorList>
            <person name="Chen J."/>
            <person name="Liu C."/>
        </authorList>
    </citation>
    <scope>NUCLEOTIDE SEQUENCE [LARGE SCALE GENOMIC DNA]</scope>
    <source>
        <strain evidence="1 2">WJ-5</strain>
    </source>
</reference>
<organism evidence="1 2">
    <name type="scientific">Chromobacterium haemolyticum</name>
    <dbReference type="NCBI Taxonomy" id="394935"/>
    <lineage>
        <taxon>Bacteria</taxon>
        <taxon>Pseudomonadati</taxon>
        <taxon>Pseudomonadota</taxon>
        <taxon>Betaproteobacteria</taxon>
        <taxon>Neisseriales</taxon>
        <taxon>Chromobacteriaceae</taxon>
        <taxon>Chromobacterium</taxon>
    </lineage>
</organism>
<keyword evidence="2" id="KW-1185">Reference proteome</keyword>
<name>A0ABS3GH20_9NEIS</name>
<proteinExistence type="predicted"/>
<sequence>MDRARIFFNRKGELKEAISCFDITSREHYRNLWPLVTEDDPPRLVSWVSPVFRGSECVRRSYFRHYSGKRSIDAKAIFDTDEEARFRQCSESPQHKRAKELIAAELQRRLDAGLALPWAYNDTSVTDFYLGGNLLLGAESIVIEHNFKTPPPLSSSYRLDVAVLGKTVLKNPTILAGIEIEYGHAFDGRKAIAGRCSGYPLISIDITDLSLSDITPEWARRVLTATTRSDASGQRKTFVYLNPLLYPLYIQLPSDLLHRERRHQLVIFAPDTQLLSIRDKIDQVRIRLGLSEKDVVLQLPTAKSEQSATMVGNLGKIIGPDWETMNTSRCLTVSLDRPADGSDVPRYLMHIFLAIYLAGWGEALVGYKWCMGITNENPEDDLWQEWYNKKYYHPAPKRLAIPFSQYVSALSRLTSGSCV</sequence>
<dbReference type="EMBL" id="JAFLRD010000001">
    <property type="protein sequence ID" value="MBO0414234.1"/>
    <property type="molecule type" value="Genomic_DNA"/>
</dbReference>
<gene>
    <name evidence="1" type="ORF">J1C50_01815</name>
</gene>
<protein>
    <submittedName>
        <fullName evidence="1">Uncharacterized protein</fullName>
    </submittedName>
</protein>
<evidence type="ECO:0000313" key="2">
    <source>
        <dbReference type="Proteomes" id="UP000664349"/>
    </source>
</evidence>
<dbReference type="RefSeq" id="WP_081950231.1">
    <property type="nucleotide sequence ID" value="NZ_JAEILV010000001.1"/>
</dbReference>
<dbReference type="Proteomes" id="UP000664349">
    <property type="component" value="Unassembled WGS sequence"/>
</dbReference>
<accession>A0ABS3GH20</accession>
<evidence type="ECO:0000313" key="1">
    <source>
        <dbReference type="EMBL" id="MBO0414234.1"/>
    </source>
</evidence>
<comment type="caution">
    <text evidence="1">The sequence shown here is derived from an EMBL/GenBank/DDBJ whole genome shotgun (WGS) entry which is preliminary data.</text>
</comment>